<reference evidence="2" key="1">
    <citation type="journal article" date="2023" name="Hortic. Res.">
        <title>A chromosome-level phased genome enabling allele-level studies in sweet orange: a case study on citrus Huanglongbing tolerance.</title>
        <authorList>
            <person name="Wu B."/>
            <person name="Yu Q."/>
            <person name="Deng Z."/>
            <person name="Duan Y."/>
            <person name="Luo F."/>
            <person name="Gmitter F. Jr."/>
        </authorList>
    </citation>
    <scope>NUCLEOTIDE SEQUENCE [LARGE SCALE GENOMIC DNA]</scope>
    <source>
        <strain evidence="2">cv. Valencia</strain>
    </source>
</reference>
<dbReference type="EMBL" id="CM039170">
    <property type="protein sequence ID" value="KAH9805978.1"/>
    <property type="molecule type" value="Genomic_DNA"/>
</dbReference>
<evidence type="ECO:0000313" key="1">
    <source>
        <dbReference type="EMBL" id="KAH9805978.1"/>
    </source>
</evidence>
<accession>A0ACB8P7T1</accession>
<sequence>MKDKTIIITTLNQAWTEPHSNSLFDIFLESFRIGEGTRKLLNHLVVVSLDPKAHAQCKYKHPHCFAINTSSFDLPSSEENALTPHYIELMWIRIHLLTSILEMGYNFVFSLFGSRAVNFGSTAEADYFPQMFTNRRVTKSVLAYQGADVVWLRNPFPHFYPDADFQILSDRFIGSSRNLKNSANAGFKYVKSNKRTIELYKFWYESKKNHPGLNDQDVLNKIKFDPYIKNIGITIRFLDTAYFSGFCETCALGLEKVYGVASQAEITSTILEWTPQMQLGYLYLASFPTVSSAGPSNFYDDFEITWGHGAKIHDNGKVLTLNLDKSGGSGFQSKKEYLFGKIDMRIKLVPGYSAGTVTAYYLSSKGANWDEIDFEFLGNVTGEPYTLHTNVFSQGNGDRERQFHLWFDPTTDFHTYSILWNPKRVIFYADDVPIREFKNLEYIGIPFPKNQPMRIYSSLWNADSWATQGGRIKIDWKYAPFTASYSNFTADACIWAFGASSCDTNSPYSNSNSKTKVWLRHELDIAKKRKMRWVEKNHMVYDYCKDHKRFPHGPPLECSVDNN</sequence>
<keyword evidence="2" id="KW-1185">Reference proteome</keyword>
<proteinExistence type="predicted"/>
<name>A0ACB8P7T1_CITSI</name>
<organism evidence="1 2">
    <name type="scientific">Citrus sinensis</name>
    <name type="common">Sweet orange</name>
    <name type="synonym">Citrus aurantium var. sinensis</name>
    <dbReference type="NCBI Taxonomy" id="2711"/>
    <lineage>
        <taxon>Eukaryota</taxon>
        <taxon>Viridiplantae</taxon>
        <taxon>Streptophyta</taxon>
        <taxon>Embryophyta</taxon>
        <taxon>Tracheophyta</taxon>
        <taxon>Spermatophyta</taxon>
        <taxon>Magnoliopsida</taxon>
        <taxon>eudicotyledons</taxon>
        <taxon>Gunneridae</taxon>
        <taxon>Pentapetalae</taxon>
        <taxon>rosids</taxon>
        <taxon>malvids</taxon>
        <taxon>Sapindales</taxon>
        <taxon>Rutaceae</taxon>
        <taxon>Aurantioideae</taxon>
        <taxon>Citrus</taxon>
    </lineage>
</organism>
<comment type="caution">
    <text evidence="1">The sequence shown here is derived from an EMBL/GenBank/DDBJ whole genome shotgun (WGS) entry which is preliminary data.</text>
</comment>
<protein>
    <submittedName>
        <fullName evidence="1">Xyloglucan endotransglucosylase/hydrolase protein 25</fullName>
    </submittedName>
</protein>
<evidence type="ECO:0000313" key="2">
    <source>
        <dbReference type="Proteomes" id="UP000829398"/>
    </source>
</evidence>
<dbReference type="Proteomes" id="UP000829398">
    <property type="component" value="Chromosome 1"/>
</dbReference>
<gene>
    <name evidence="1" type="ORF">KPL71_002601</name>
</gene>